<dbReference type="PANTHER" id="PTHR10746">
    <property type="entry name" value="50S RIBOSOMAL PROTEIN L4"/>
    <property type="match status" value="1"/>
</dbReference>
<evidence type="ECO:0000313" key="7">
    <source>
        <dbReference type="EMBL" id="PIU99441.1"/>
    </source>
</evidence>
<evidence type="ECO:0000256" key="1">
    <source>
        <dbReference type="ARBA" id="ARBA00010528"/>
    </source>
</evidence>
<dbReference type="GO" id="GO:1990904">
    <property type="term" value="C:ribonucleoprotein complex"/>
    <property type="evidence" value="ECO:0007669"/>
    <property type="project" value="UniProtKB-KW"/>
</dbReference>
<dbReference type="GO" id="GO:0003735">
    <property type="term" value="F:structural constituent of ribosome"/>
    <property type="evidence" value="ECO:0007669"/>
    <property type="project" value="InterPro"/>
</dbReference>
<keyword evidence="5" id="KW-0699">rRNA-binding</keyword>
<dbReference type="Pfam" id="PF00573">
    <property type="entry name" value="Ribosomal_L4"/>
    <property type="match status" value="1"/>
</dbReference>
<evidence type="ECO:0000256" key="5">
    <source>
        <dbReference type="HAMAP-Rule" id="MF_01328"/>
    </source>
</evidence>
<sequence>MELKVYNQEGKETGKIKLPVETFGLPWNSNLVHQVMLALQANKRKNTAHAKTRADVRGGGRKPWRQKGTGRARHGSIRSPIWRGGGVAFGPSNERVYAQKINKKMKRKALLVALSQKVRDNEILILDDLKLKAPKTKEAAIILKLLSKIKGFEKLTGKKNTALVLIKEKNENLKHAFHNLPGVLLNETRNLNLLDTLTYKYLIFSKSSLDIFK</sequence>
<dbReference type="InterPro" id="IPR023574">
    <property type="entry name" value="Ribosomal_uL4_dom_sf"/>
</dbReference>
<evidence type="ECO:0000256" key="2">
    <source>
        <dbReference type="ARBA" id="ARBA00022980"/>
    </source>
</evidence>
<feature type="compositionally biased region" description="Basic residues" evidence="6">
    <location>
        <begin position="59"/>
        <end position="76"/>
    </location>
</feature>
<keyword evidence="3 5" id="KW-0687">Ribonucleoprotein</keyword>
<dbReference type="GO" id="GO:0019843">
    <property type="term" value="F:rRNA binding"/>
    <property type="evidence" value="ECO:0007669"/>
    <property type="project" value="UniProtKB-UniRule"/>
</dbReference>
<dbReference type="GO" id="GO:0005840">
    <property type="term" value="C:ribosome"/>
    <property type="evidence" value="ECO:0007669"/>
    <property type="project" value="UniProtKB-KW"/>
</dbReference>
<name>A0A2M7B8L3_9BACT</name>
<evidence type="ECO:0000313" key="8">
    <source>
        <dbReference type="Proteomes" id="UP000228561"/>
    </source>
</evidence>
<dbReference type="EMBL" id="PEVG01000029">
    <property type="protein sequence ID" value="PIU99441.1"/>
    <property type="molecule type" value="Genomic_DNA"/>
</dbReference>
<proteinExistence type="inferred from homology"/>
<dbReference type="NCBIfam" id="TIGR03953">
    <property type="entry name" value="rplD_bact"/>
    <property type="match status" value="1"/>
</dbReference>
<dbReference type="Proteomes" id="UP000228561">
    <property type="component" value="Unassembled WGS sequence"/>
</dbReference>
<organism evidence="7 8">
    <name type="scientific">Candidatus Tagabacteria bacterium CG03_land_8_20_14_0_80_41_22</name>
    <dbReference type="NCBI Taxonomy" id="1975020"/>
    <lineage>
        <taxon>Bacteria</taxon>
        <taxon>Candidatus Tagaibacteriota</taxon>
    </lineage>
</organism>
<dbReference type="AlphaFoldDB" id="A0A2M7B8L3"/>
<gene>
    <name evidence="5" type="primary">rplD</name>
    <name evidence="7" type="ORF">COS58_02345</name>
</gene>
<accession>A0A2M7B8L3</accession>
<comment type="similarity">
    <text evidence="1 5">Belongs to the universal ribosomal protein uL4 family.</text>
</comment>
<dbReference type="Gene3D" id="3.40.1370.10">
    <property type="match status" value="1"/>
</dbReference>
<comment type="function">
    <text evidence="5">One of the primary rRNA binding proteins, this protein initially binds near the 5'-end of the 23S rRNA. It is important during the early stages of 50S assembly. It makes multiple contacts with different domains of the 23S rRNA in the assembled 50S subunit and ribosome.</text>
</comment>
<dbReference type="HAMAP" id="MF_01328_B">
    <property type="entry name" value="Ribosomal_uL4_B"/>
    <property type="match status" value="1"/>
</dbReference>
<keyword evidence="5" id="KW-0694">RNA-binding</keyword>
<reference evidence="8" key="1">
    <citation type="submission" date="2017-09" db="EMBL/GenBank/DDBJ databases">
        <title>Depth-based differentiation of microbial function through sediment-hosted aquifers and enrichment of novel symbionts in the deep terrestrial subsurface.</title>
        <authorList>
            <person name="Probst A.J."/>
            <person name="Ladd B."/>
            <person name="Jarett J.K."/>
            <person name="Geller-Mcgrath D.E."/>
            <person name="Sieber C.M.K."/>
            <person name="Emerson J.B."/>
            <person name="Anantharaman K."/>
            <person name="Thomas B.C."/>
            <person name="Malmstrom R."/>
            <person name="Stieglmeier M."/>
            <person name="Klingl A."/>
            <person name="Woyke T."/>
            <person name="Ryan C.M."/>
            <person name="Banfield J.F."/>
        </authorList>
    </citation>
    <scope>NUCLEOTIDE SEQUENCE [LARGE SCALE GENOMIC DNA]</scope>
</reference>
<dbReference type="GO" id="GO:0006412">
    <property type="term" value="P:translation"/>
    <property type="evidence" value="ECO:0007669"/>
    <property type="project" value="UniProtKB-UniRule"/>
</dbReference>
<dbReference type="SUPFAM" id="SSF52166">
    <property type="entry name" value="Ribosomal protein L4"/>
    <property type="match status" value="1"/>
</dbReference>
<evidence type="ECO:0000256" key="6">
    <source>
        <dbReference type="SAM" id="MobiDB-lite"/>
    </source>
</evidence>
<comment type="subunit">
    <text evidence="5">Part of the 50S ribosomal subunit.</text>
</comment>
<dbReference type="PANTHER" id="PTHR10746:SF6">
    <property type="entry name" value="LARGE RIBOSOMAL SUBUNIT PROTEIN UL4M"/>
    <property type="match status" value="1"/>
</dbReference>
<evidence type="ECO:0000256" key="3">
    <source>
        <dbReference type="ARBA" id="ARBA00023274"/>
    </source>
</evidence>
<evidence type="ECO:0000256" key="4">
    <source>
        <dbReference type="ARBA" id="ARBA00035244"/>
    </source>
</evidence>
<feature type="region of interest" description="Disordered" evidence="6">
    <location>
        <begin position="44"/>
        <end position="77"/>
    </location>
</feature>
<dbReference type="InterPro" id="IPR002136">
    <property type="entry name" value="Ribosomal_uL4"/>
</dbReference>
<comment type="function">
    <text evidence="5">Forms part of the polypeptide exit tunnel.</text>
</comment>
<protein>
    <recommendedName>
        <fullName evidence="4 5">Large ribosomal subunit protein uL4</fullName>
    </recommendedName>
</protein>
<dbReference type="InterPro" id="IPR013005">
    <property type="entry name" value="Ribosomal_uL4-like"/>
</dbReference>
<keyword evidence="2 5" id="KW-0689">Ribosomal protein</keyword>
<comment type="caution">
    <text evidence="7">The sequence shown here is derived from an EMBL/GenBank/DDBJ whole genome shotgun (WGS) entry which is preliminary data.</text>
</comment>